<keyword evidence="1" id="KW-0472">Membrane</keyword>
<evidence type="ECO:0000313" key="2">
    <source>
        <dbReference type="EMBL" id="ODG90213.1"/>
    </source>
</evidence>
<accession>A0ABX2ZT23</accession>
<keyword evidence="1" id="KW-1133">Transmembrane helix</keyword>
<proteinExistence type="predicted"/>
<keyword evidence="3" id="KW-1185">Reference proteome</keyword>
<feature type="transmembrane region" description="Helical" evidence="1">
    <location>
        <begin position="7"/>
        <end position="25"/>
    </location>
</feature>
<dbReference type="Pfam" id="PF12438">
    <property type="entry name" value="DUF3679"/>
    <property type="match status" value="1"/>
</dbReference>
<evidence type="ECO:0000313" key="3">
    <source>
        <dbReference type="Proteomes" id="UP000094580"/>
    </source>
</evidence>
<dbReference type="EMBL" id="MDKC01000035">
    <property type="protein sequence ID" value="ODG90213.1"/>
    <property type="molecule type" value="Genomic_DNA"/>
</dbReference>
<protein>
    <submittedName>
        <fullName evidence="2">Uncharacterized protein</fullName>
    </submittedName>
</protein>
<sequence>MKYMVRYFTLIIIFSITIITCMQVAKDGISKVTSTDYYHVDDVVKISKEDGKAGPVLFGKDYTKEGLAIREDHLERLGAFNYFTVVGKGLSHFVTYVTEKGVKIVEKIPSIIDSFN</sequence>
<keyword evidence="1" id="KW-0812">Transmembrane</keyword>
<dbReference type="Proteomes" id="UP000094580">
    <property type="component" value="Unassembled WGS sequence"/>
</dbReference>
<comment type="caution">
    <text evidence="2">The sequence shown here is derived from an EMBL/GenBank/DDBJ whole genome shotgun (WGS) entry which is preliminary data.</text>
</comment>
<dbReference type="InterPro" id="IPR020534">
    <property type="entry name" value="Uncharacterised_YqxA"/>
</dbReference>
<evidence type="ECO:0000256" key="1">
    <source>
        <dbReference type="SAM" id="Phobius"/>
    </source>
</evidence>
<gene>
    <name evidence="2" type="ORF">BED47_12840</name>
</gene>
<name>A0ABX2ZT23_9BACI</name>
<organism evidence="2 3">
    <name type="scientific">Gottfriedia luciferensis</name>
    <dbReference type="NCBI Taxonomy" id="178774"/>
    <lineage>
        <taxon>Bacteria</taxon>
        <taxon>Bacillati</taxon>
        <taxon>Bacillota</taxon>
        <taxon>Bacilli</taxon>
        <taxon>Bacillales</taxon>
        <taxon>Bacillaceae</taxon>
        <taxon>Gottfriedia</taxon>
    </lineage>
</organism>
<reference evidence="2 3" key="1">
    <citation type="submission" date="2016-07" db="EMBL/GenBank/DDBJ databases">
        <authorList>
            <person name="Townsley L."/>
            <person name="Shank E.A."/>
        </authorList>
    </citation>
    <scope>NUCLEOTIDE SEQUENCE [LARGE SCALE GENOMIC DNA]</scope>
    <source>
        <strain evidence="2 3">CH01</strain>
    </source>
</reference>
<dbReference type="RefSeq" id="WP_069035097.1">
    <property type="nucleotide sequence ID" value="NZ_MDKC01000035.1"/>
</dbReference>